<dbReference type="PANTHER" id="PTHR15615:SF108">
    <property type="entry name" value="PROTEIN CNPPD1"/>
    <property type="match status" value="1"/>
</dbReference>
<dbReference type="GO" id="GO:0019901">
    <property type="term" value="F:protein kinase binding"/>
    <property type="evidence" value="ECO:0007669"/>
    <property type="project" value="InterPro"/>
</dbReference>
<evidence type="ECO:0000313" key="3">
    <source>
        <dbReference type="Proteomes" id="UP001385951"/>
    </source>
</evidence>
<accession>A0AAW0GX12</accession>
<dbReference type="GO" id="GO:0000307">
    <property type="term" value="C:cyclin-dependent protein kinase holoenzyme complex"/>
    <property type="evidence" value="ECO:0007669"/>
    <property type="project" value="TreeGrafter"/>
</dbReference>
<dbReference type="EMBL" id="JASBNA010000001">
    <property type="protein sequence ID" value="KAK7695944.1"/>
    <property type="molecule type" value="Genomic_DNA"/>
</dbReference>
<dbReference type="Proteomes" id="UP001385951">
    <property type="component" value="Unassembled WGS sequence"/>
</dbReference>
<sequence>MPVPVPFYTKQPAHPVIKHSQFSDPESRSSLFQHATHSLPLPPRGPPPAFATREEWINSLPDWRRNKPRAVWEDDNLRHYTGGSGFNQGLTVADNATVIKGAPAQACIPPVSTLIAAASYATGSTVGMYPNPAEDADDEMSPIDEEDGWHSDVSSLTRTDIEMQGLDSDNDSLEFTSGYAANDENVYPQSSVDRGMFTPLYEETSPDVIRSHDLSSPVGPATPFGDYVERALAESQNNIHYSGHRHQPDVVSQPTYAYEECCGNQCYQCQQQYDHQARQVTQPAPVSEPSPASFGSGDYKKLAEPLAEWMANFVWKVCTTGMFIKPQCGRPSGYEKRYSLSPPSSLARNIHSLFMSTLLQPSAIFLALHYIVKLPVFFGPCYLGPEDDKEEYFRHEFLKENYTLLEREAEAYTPFRLVLLGCMLANKWLDDHTFSNKTWHSISNVPIQSLNRLEALALGVFKYDLTISPSEWSRWLDTLMAYHVSLSSPAFPQPISRPSTSPHTIIRRSLDILIHANQRWNKNPEEPVFLGLEEKRREVEQLEQTYAVDLADIDLDAEGPLRHEYVPKRRSSGASSIHHSRSQERRVEPIRELPPPARWSPSGDELIHPKAPSHYVAPQPIVLPPPPRQSEMRYRAAWPWAPDYEHPVGLPSMFVPQHSGYDYTYAPPAVSHSRSQSLSYHPPAPTQGHYRSYSQSRYDQYVEPRYTEQHYVPAPPPASSSNWGSYERQPYAAYERPIDTHGRISLKV</sequence>
<feature type="region of interest" description="Disordered" evidence="1">
    <location>
        <begin position="567"/>
        <end position="588"/>
    </location>
</feature>
<gene>
    <name evidence="2" type="ORF">QCA50_000583</name>
</gene>
<feature type="region of interest" description="Disordered" evidence="1">
    <location>
        <begin position="673"/>
        <end position="694"/>
    </location>
</feature>
<dbReference type="CDD" id="cd20557">
    <property type="entry name" value="CYCLIN_ScPCL1-like"/>
    <property type="match status" value="1"/>
</dbReference>
<keyword evidence="3" id="KW-1185">Reference proteome</keyword>
<dbReference type="Gene3D" id="1.10.472.10">
    <property type="entry name" value="Cyclin-like"/>
    <property type="match status" value="1"/>
</dbReference>
<dbReference type="GO" id="GO:0016538">
    <property type="term" value="F:cyclin-dependent protein serine/threonine kinase regulator activity"/>
    <property type="evidence" value="ECO:0007669"/>
    <property type="project" value="TreeGrafter"/>
</dbReference>
<name>A0AAW0GX12_9APHY</name>
<comment type="caution">
    <text evidence="2">The sequence shown here is derived from an EMBL/GenBank/DDBJ whole genome shotgun (WGS) entry which is preliminary data.</text>
</comment>
<evidence type="ECO:0000256" key="1">
    <source>
        <dbReference type="SAM" id="MobiDB-lite"/>
    </source>
</evidence>
<dbReference type="PANTHER" id="PTHR15615">
    <property type="match status" value="1"/>
</dbReference>
<proteinExistence type="predicted"/>
<reference evidence="2 3" key="1">
    <citation type="submission" date="2022-09" db="EMBL/GenBank/DDBJ databases">
        <authorList>
            <person name="Palmer J.M."/>
        </authorList>
    </citation>
    <scope>NUCLEOTIDE SEQUENCE [LARGE SCALE GENOMIC DNA]</scope>
    <source>
        <strain evidence="2 3">DSM 7382</strain>
    </source>
</reference>
<organism evidence="2 3">
    <name type="scientific">Cerrena zonata</name>
    <dbReference type="NCBI Taxonomy" id="2478898"/>
    <lineage>
        <taxon>Eukaryota</taxon>
        <taxon>Fungi</taxon>
        <taxon>Dikarya</taxon>
        <taxon>Basidiomycota</taxon>
        <taxon>Agaricomycotina</taxon>
        <taxon>Agaricomycetes</taxon>
        <taxon>Polyporales</taxon>
        <taxon>Cerrenaceae</taxon>
        <taxon>Cerrena</taxon>
    </lineage>
</organism>
<dbReference type="GO" id="GO:0005634">
    <property type="term" value="C:nucleus"/>
    <property type="evidence" value="ECO:0007669"/>
    <property type="project" value="TreeGrafter"/>
</dbReference>
<protein>
    <submittedName>
        <fullName evidence="2">Uncharacterized protein</fullName>
    </submittedName>
</protein>
<evidence type="ECO:0000313" key="2">
    <source>
        <dbReference type="EMBL" id="KAK7695944.1"/>
    </source>
</evidence>
<dbReference type="InterPro" id="IPR013922">
    <property type="entry name" value="Cyclin_PHO80-like"/>
</dbReference>
<dbReference type="AlphaFoldDB" id="A0AAW0GX12"/>